<proteinExistence type="predicted"/>
<dbReference type="AlphaFoldDB" id="A0AAD9V1J7"/>
<reference evidence="1" key="2">
    <citation type="journal article" date="2023" name="Science">
        <title>Genomic signatures of disease resistance in endangered staghorn corals.</title>
        <authorList>
            <person name="Vollmer S.V."/>
            <person name="Selwyn J.D."/>
            <person name="Despard B.A."/>
            <person name="Roesel C.L."/>
        </authorList>
    </citation>
    <scope>NUCLEOTIDE SEQUENCE</scope>
    <source>
        <strain evidence="1">K2</strain>
    </source>
</reference>
<accession>A0AAD9V1J7</accession>
<gene>
    <name evidence="1" type="ORF">P5673_019810</name>
</gene>
<keyword evidence="2" id="KW-1185">Reference proteome</keyword>
<comment type="caution">
    <text evidence="1">The sequence shown here is derived from an EMBL/GenBank/DDBJ whole genome shotgun (WGS) entry which is preliminary data.</text>
</comment>
<name>A0AAD9V1J7_ACRCE</name>
<evidence type="ECO:0000313" key="1">
    <source>
        <dbReference type="EMBL" id="KAK2557838.1"/>
    </source>
</evidence>
<evidence type="ECO:0000313" key="2">
    <source>
        <dbReference type="Proteomes" id="UP001249851"/>
    </source>
</evidence>
<protein>
    <submittedName>
        <fullName evidence="1">Uncharacterized protein</fullName>
    </submittedName>
</protein>
<sequence length="91" mass="10640">MNENLESELNKAKDHIQFLKASSFEELVAQFQLRLFRHYNNGRAPLYDPNEMEAFAPALFTQILKSILNTGMSKDRQDTERKRTVALMHIQ</sequence>
<dbReference type="Proteomes" id="UP001249851">
    <property type="component" value="Unassembled WGS sequence"/>
</dbReference>
<dbReference type="EMBL" id="JARQWQ010000047">
    <property type="protein sequence ID" value="KAK2557838.1"/>
    <property type="molecule type" value="Genomic_DNA"/>
</dbReference>
<organism evidence="1 2">
    <name type="scientific">Acropora cervicornis</name>
    <name type="common">Staghorn coral</name>
    <dbReference type="NCBI Taxonomy" id="6130"/>
    <lineage>
        <taxon>Eukaryota</taxon>
        <taxon>Metazoa</taxon>
        <taxon>Cnidaria</taxon>
        <taxon>Anthozoa</taxon>
        <taxon>Hexacorallia</taxon>
        <taxon>Scleractinia</taxon>
        <taxon>Astrocoeniina</taxon>
        <taxon>Acroporidae</taxon>
        <taxon>Acropora</taxon>
    </lineage>
</organism>
<reference evidence="1" key="1">
    <citation type="journal article" date="2023" name="G3 (Bethesda)">
        <title>Whole genome assembly and annotation of the endangered Caribbean coral Acropora cervicornis.</title>
        <authorList>
            <person name="Selwyn J.D."/>
            <person name="Vollmer S.V."/>
        </authorList>
    </citation>
    <scope>NUCLEOTIDE SEQUENCE</scope>
    <source>
        <strain evidence="1">K2</strain>
    </source>
</reference>